<keyword evidence="4 5" id="KW-0472">Membrane</keyword>
<sequence>MTTAVFRATKKFLLGRPLRTSRLMHERLGKARALAVFSSDALSSVAYATEEILMVLVTAGTAALRLSLPVALVISALLVILITSYRQTIYAYPNGGGAYIVAKENLGTAPGLVAAAALLTDYVLTVAVSISAGVAAITSAFPALLEYRVAICLFFIALVTLANLRGMKESATIFAVPTYIFVFSIYIMIFAGLIRYFTGSYVPAHTMATAGPAQGVTLYLILRAFSSGCSALTGVEAISNGVPAFRPPESKNAGITLVWMGSILMTMFVGITLLARFFGIVPVHDQTVVSQIAAAIFGRSPLYFLIQASTTAILVLAANTSFADFPRLASLLAKDGFMPRFMAMRGDKLVFSNGIITLGFLSAILVIIFGGSTHALIPLYAVGVFLSFTLSQSGMVVHWLKTKEKGWVNHALINGLGALATSIAVVIIARTKFLHGAWVVIIIIPVLVLTFLKIHRHYSEITAELDPNGCACYRKLNPIIIVPIANINKVVINTIEYAKSMTDNIIPVHICISEEGAGRLKEEWKKWNFGVDLLVIPSPYRSIFGPLLRFIDRVEARAGENDKVTVLIPEFVPRKWWHYFLHNQTGMWLRFLLLMRKDIVISSVPYHLKK</sequence>
<dbReference type="PANTHER" id="PTHR47704">
    <property type="entry name" value="POTASSIUM TRANSPORTER KIMA"/>
    <property type="match status" value="1"/>
</dbReference>
<dbReference type="InterPro" id="IPR053153">
    <property type="entry name" value="APC_K+_Transporter"/>
</dbReference>
<organism evidence="6 7">
    <name type="scientific">Thermincola potens (strain JR)</name>
    <dbReference type="NCBI Taxonomy" id="635013"/>
    <lineage>
        <taxon>Bacteria</taxon>
        <taxon>Bacillati</taxon>
        <taxon>Bacillota</taxon>
        <taxon>Clostridia</taxon>
        <taxon>Eubacteriales</taxon>
        <taxon>Thermincolaceae</taxon>
        <taxon>Thermincola</taxon>
    </lineage>
</organism>
<keyword evidence="7" id="KW-1185">Reference proteome</keyword>
<name>D5XAV0_THEPJ</name>
<dbReference type="KEGG" id="tjr:TherJR_2465"/>
<accession>D5XAV0</accession>
<evidence type="ECO:0000313" key="7">
    <source>
        <dbReference type="Proteomes" id="UP000002377"/>
    </source>
</evidence>
<feature type="transmembrane region" description="Helical" evidence="5">
    <location>
        <begin position="349"/>
        <end position="371"/>
    </location>
</feature>
<dbReference type="Pfam" id="PF13520">
    <property type="entry name" value="AA_permease_2"/>
    <property type="match status" value="1"/>
</dbReference>
<feature type="transmembrane region" description="Helical" evidence="5">
    <location>
        <begin position="147"/>
        <end position="164"/>
    </location>
</feature>
<feature type="transmembrane region" description="Helical" evidence="5">
    <location>
        <begin position="435"/>
        <end position="452"/>
    </location>
</feature>
<feature type="transmembrane region" description="Helical" evidence="5">
    <location>
        <begin position="256"/>
        <end position="281"/>
    </location>
</feature>
<dbReference type="HOGENOM" id="CLU_017999_1_1_9"/>
<dbReference type="Gene3D" id="1.20.1740.10">
    <property type="entry name" value="Amino acid/polyamine transporter I"/>
    <property type="match status" value="1"/>
</dbReference>
<evidence type="ECO:0000256" key="2">
    <source>
        <dbReference type="ARBA" id="ARBA00022692"/>
    </source>
</evidence>
<keyword evidence="2 5" id="KW-0812">Transmembrane</keyword>
<dbReference type="eggNOG" id="COG0531">
    <property type="taxonomic scope" value="Bacteria"/>
</dbReference>
<keyword evidence="3 5" id="KW-1133">Transmembrane helix</keyword>
<feature type="transmembrane region" description="Helical" evidence="5">
    <location>
        <begin position="301"/>
        <end position="322"/>
    </location>
</feature>
<gene>
    <name evidence="6" type="ordered locus">TherJR_2465</name>
</gene>
<dbReference type="OrthoDB" id="9759676at2"/>
<feature type="transmembrane region" description="Helical" evidence="5">
    <location>
        <begin position="176"/>
        <end position="197"/>
    </location>
</feature>
<dbReference type="InterPro" id="IPR002293">
    <property type="entry name" value="AA/rel_permease1"/>
</dbReference>
<dbReference type="GO" id="GO:0022857">
    <property type="term" value="F:transmembrane transporter activity"/>
    <property type="evidence" value="ECO:0007669"/>
    <property type="project" value="InterPro"/>
</dbReference>
<feature type="transmembrane region" description="Helical" evidence="5">
    <location>
        <begin position="377"/>
        <end position="399"/>
    </location>
</feature>
<reference evidence="6 7" key="1">
    <citation type="submission" date="2010-05" db="EMBL/GenBank/DDBJ databases">
        <title>Complete sequence of Thermincola sp. JR.</title>
        <authorList>
            <consortium name="US DOE Joint Genome Institute"/>
            <person name="Lucas S."/>
            <person name="Copeland A."/>
            <person name="Lapidus A."/>
            <person name="Cheng J.-F."/>
            <person name="Bruce D."/>
            <person name="Goodwin L."/>
            <person name="Pitluck S."/>
            <person name="Chertkov O."/>
            <person name="Detter J.C."/>
            <person name="Han C."/>
            <person name="Tapia R."/>
            <person name="Land M."/>
            <person name="Hauser L."/>
            <person name="Kyrpides N."/>
            <person name="Mikhailova N."/>
            <person name="Hazen T.C."/>
            <person name="Woyke T."/>
        </authorList>
    </citation>
    <scope>NUCLEOTIDE SEQUENCE [LARGE SCALE GENOMIC DNA]</scope>
    <source>
        <strain evidence="6 7">JR</strain>
    </source>
</reference>
<proteinExistence type="predicted"/>
<dbReference type="EMBL" id="CP002028">
    <property type="protein sequence ID" value="ADG83304.1"/>
    <property type="molecule type" value="Genomic_DNA"/>
</dbReference>
<protein>
    <recommendedName>
        <fullName evidence="8">Amino acid permease-associated region</fullName>
    </recommendedName>
</protein>
<feature type="transmembrane region" description="Helical" evidence="5">
    <location>
        <begin position="411"/>
        <end position="429"/>
    </location>
</feature>
<dbReference type="RefSeq" id="WP_013121302.1">
    <property type="nucleotide sequence ID" value="NC_014152.1"/>
</dbReference>
<evidence type="ECO:0000256" key="1">
    <source>
        <dbReference type="ARBA" id="ARBA00004141"/>
    </source>
</evidence>
<dbReference type="PANTHER" id="PTHR47704:SF1">
    <property type="entry name" value="POTASSIUM TRANSPORTER KIMA"/>
    <property type="match status" value="1"/>
</dbReference>
<evidence type="ECO:0000313" key="6">
    <source>
        <dbReference type="EMBL" id="ADG83304.1"/>
    </source>
</evidence>
<feature type="transmembrane region" description="Helical" evidence="5">
    <location>
        <begin position="64"/>
        <end position="85"/>
    </location>
</feature>
<feature type="transmembrane region" description="Helical" evidence="5">
    <location>
        <begin position="122"/>
        <end position="141"/>
    </location>
</feature>
<evidence type="ECO:0000256" key="4">
    <source>
        <dbReference type="ARBA" id="ARBA00023136"/>
    </source>
</evidence>
<dbReference type="GO" id="GO:0016020">
    <property type="term" value="C:membrane"/>
    <property type="evidence" value="ECO:0007669"/>
    <property type="project" value="UniProtKB-SubCell"/>
</dbReference>
<evidence type="ECO:0000256" key="3">
    <source>
        <dbReference type="ARBA" id="ARBA00022989"/>
    </source>
</evidence>
<evidence type="ECO:0008006" key="8">
    <source>
        <dbReference type="Google" id="ProtNLM"/>
    </source>
</evidence>
<evidence type="ECO:0000256" key="5">
    <source>
        <dbReference type="SAM" id="Phobius"/>
    </source>
</evidence>
<dbReference type="STRING" id="635013.TherJR_2465"/>
<dbReference type="AlphaFoldDB" id="D5XAV0"/>
<comment type="subcellular location">
    <subcellularLocation>
        <location evidence="1">Membrane</location>
        <topology evidence="1">Multi-pass membrane protein</topology>
    </subcellularLocation>
</comment>
<dbReference type="Proteomes" id="UP000002377">
    <property type="component" value="Chromosome"/>
</dbReference>